<dbReference type="EMBL" id="UYJE01010332">
    <property type="protein sequence ID" value="VDI82248.1"/>
    <property type="molecule type" value="Genomic_DNA"/>
</dbReference>
<evidence type="ECO:0000256" key="1">
    <source>
        <dbReference type="SAM" id="Coils"/>
    </source>
</evidence>
<proteinExistence type="predicted"/>
<keyword evidence="5" id="KW-1185">Reference proteome</keyword>
<dbReference type="OrthoDB" id="6374621at2759"/>
<reference evidence="4" key="1">
    <citation type="submission" date="2018-11" db="EMBL/GenBank/DDBJ databases">
        <authorList>
            <person name="Alioto T."/>
            <person name="Alioto T."/>
        </authorList>
    </citation>
    <scope>NUCLEOTIDE SEQUENCE</scope>
</reference>
<name>A0A8B6HPH0_MYTGA</name>
<sequence>MASPSPDPTFTKEEIKRNLFKSPNVEADRMTDSSSALSLMNRLQIDYEIEMSRKLMQKDDMHEQRLKQLRQKLKNLSDDDWMYPSVEKLLGLS</sequence>
<gene>
    <name evidence="4" type="ORF">MGAL_10B009894</name>
    <name evidence="3" type="ORF">MGAL_10B086258</name>
</gene>
<dbReference type="EMBL" id="UYJE01000679">
    <property type="protein sequence ID" value="VDH95235.1"/>
    <property type="molecule type" value="Genomic_DNA"/>
</dbReference>
<comment type="caution">
    <text evidence="4">The sequence shown here is derived from an EMBL/GenBank/DDBJ whole genome shotgun (WGS) entry which is preliminary data.</text>
</comment>
<keyword evidence="1" id="KW-0175">Coiled coil</keyword>
<dbReference type="Proteomes" id="UP000596742">
    <property type="component" value="Unassembled WGS sequence"/>
</dbReference>
<protein>
    <submittedName>
        <fullName evidence="4">Uncharacterized protein</fullName>
    </submittedName>
</protein>
<evidence type="ECO:0000313" key="3">
    <source>
        <dbReference type="EMBL" id="VDH95235.1"/>
    </source>
</evidence>
<dbReference type="AlphaFoldDB" id="A0A8B6HPH0"/>
<evidence type="ECO:0000313" key="5">
    <source>
        <dbReference type="Proteomes" id="UP000596742"/>
    </source>
</evidence>
<evidence type="ECO:0000256" key="2">
    <source>
        <dbReference type="SAM" id="MobiDB-lite"/>
    </source>
</evidence>
<feature type="region of interest" description="Disordered" evidence="2">
    <location>
        <begin position="1"/>
        <end position="33"/>
    </location>
</feature>
<organism evidence="4 5">
    <name type="scientific">Mytilus galloprovincialis</name>
    <name type="common">Mediterranean mussel</name>
    <dbReference type="NCBI Taxonomy" id="29158"/>
    <lineage>
        <taxon>Eukaryota</taxon>
        <taxon>Metazoa</taxon>
        <taxon>Spiralia</taxon>
        <taxon>Lophotrochozoa</taxon>
        <taxon>Mollusca</taxon>
        <taxon>Bivalvia</taxon>
        <taxon>Autobranchia</taxon>
        <taxon>Pteriomorphia</taxon>
        <taxon>Mytilida</taxon>
        <taxon>Mytiloidea</taxon>
        <taxon>Mytilidae</taxon>
        <taxon>Mytilinae</taxon>
        <taxon>Mytilus</taxon>
    </lineage>
</organism>
<evidence type="ECO:0000313" key="4">
    <source>
        <dbReference type="EMBL" id="VDI82248.1"/>
    </source>
</evidence>
<accession>A0A8B6HPH0</accession>
<feature type="coiled-coil region" evidence="1">
    <location>
        <begin position="52"/>
        <end position="79"/>
    </location>
</feature>